<proteinExistence type="predicted"/>
<evidence type="ECO:0000313" key="2">
    <source>
        <dbReference type="Proteomes" id="UP001454036"/>
    </source>
</evidence>
<keyword evidence="2" id="KW-1185">Reference proteome</keyword>
<name>A0AAV3QNA2_LITER</name>
<dbReference type="EMBL" id="BAABME010022165">
    <property type="protein sequence ID" value="GAA0165173.1"/>
    <property type="molecule type" value="Genomic_DNA"/>
</dbReference>
<protein>
    <submittedName>
        <fullName evidence="1">Uncharacterized protein</fullName>
    </submittedName>
</protein>
<dbReference type="PANTHER" id="PTHR35992:SF1">
    <property type="entry name" value="CYTOMATRIX PROTEIN-LIKE PROTEIN"/>
    <property type="match status" value="1"/>
</dbReference>
<dbReference type="AlphaFoldDB" id="A0AAV3QNA2"/>
<reference evidence="1 2" key="1">
    <citation type="submission" date="2024-01" db="EMBL/GenBank/DDBJ databases">
        <title>The complete chloroplast genome sequence of Lithospermum erythrorhizon: insights into the phylogenetic relationship among Boraginaceae species and the maternal lineages of purple gromwells.</title>
        <authorList>
            <person name="Okada T."/>
            <person name="Watanabe K."/>
        </authorList>
    </citation>
    <scope>NUCLEOTIDE SEQUENCE [LARGE SCALE GENOMIC DNA]</scope>
</reference>
<dbReference type="Proteomes" id="UP001454036">
    <property type="component" value="Unassembled WGS sequence"/>
</dbReference>
<organism evidence="1 2">
    <name type="scientific">Lithospermum erythrorhizon</name>
    <name type="common">Purple gromwell</name>
    <name type="synonym">Lithospermum officinale var. erythrorhizon</name>
    <dbReference type="NCBI Taxonomy" id="34254"/>
    <lineage>
        <taxon>Eukaryota</taxon>
        <taxon>Viridiplantae</taxon>
        <taxon>Streptophyta</taxon>
        <taxon>Embryophyta</taxon>
        <taxon>Tracheophyta</taxon>
        <taxon>Spermatophyta</taxon>
        <taxon>Magnoliopsida</taxon>
        <taxon>eudicotyledons</taxon>
        <taxon>Gunneridae</taxon>
        <taxon>Pentapetalae</taxon>
        <taxon>asterids</taxon>
        <taxon>lamiids</taxon>
        <taxon>Boraginales</taxon>
        <taxon>Boraginaceae</taxon>
        <taxon>Boraginoideae</taxon>
        <taxon>Lithospermeae</taxon>
        <taxon>Lithospermum</taxon>
    </lineage>
</organism>
<dbReference type="PANTHER" id="PTHR35992">
    <property type="entry name" value="CYTOMATRIX PROTEIN-LIKE PROTEIN"/>
    <property type="match status" value="1"/>
</dbReference>
<gene>
    <name evidence="1" type="ORF">LIER_39928</name>
</gene>
<sequence>MANKKPRKIQSERQNWYKFFNASVQTIKIQQTQLQYLVEDRKFLEEIIGLHNQRRASQVDMLTNKIFQMKEKIARQEMELKVAAAKADSLLGLTETEANFLKHKLGNFLSLWECGYFLNCIVDDIAL</sequence>
<comment type="caution">
    <text evidence="1">The sequence shown here is derived from an EMBL/GenBank/DDBJ whole genome shotgun (WGS) entry which is preliminary data.</text>
</comment>
<accession>A0AAV3QNA2</accession>
<evidence type="ECO:0000313" key="1">
    <source>
        <dbReference type="EMBL" id="GAA0165173.1"/>
    </source>
</evidence>